<dbReference type="RefSeq" id="WP_265687487.1">
    <property type="nucleotide sequence ID" value="NZ_JAKRRX010000044.1"/>
</dbReference>
<protein>
    <submittedName>
        <fullName evidence="1">Uncharacterized protein</fullName>
    </submittedName>
</protein>
<evidence type="ECO:0000313" key="1">
    <source>
        <dbReference type="EMBL" id="MCW8334083.1"/>
    </source>
</evidence>
<sequence length="66" mass="7854">STFVASNDLTKQQLDFIDFERRHLLFKITKENEKQEQQARDDLKGREQKAQYDFMESLYEGGHSDV</sequence>
<name>A0A9X3CE69_9VIBR</name>
<evidence type="ECO:0000313" key="2">
    <source>
        <dbReference type="Proteomes" id="UP001155586"/>
    </source>
</evidence>
<dbReference type="AlphaFoldDB" id="A0A9X3CE69"/>
<reference evidence="1" key="1">
    <citation type="submission" date="2022-02" db="EMBL/GenBank/DDBJ databases">
        <title>Vibrio sp. nov., a new bacterium isolated from Bohai sea, China.</title>
        <authorList>
            <person name="Yuan Y."/>
        </authorList>
    </citation>
    <scope>NUCLEOTIDE SEQUENCE</scope>
    <source>
        <strain evidence="1">DBSS07</strain>
    </source>
</reference>
<dbReference type="Proteomes" id="UP001155586">
    <property type="component" value="Unassembled WGS sequence"/>
</dbReference>
<dbReference type="EMBL" id="JAKRRX010000044">
    <property type="protein sequence ID" value="MCW8334083.1"/>
    <property type="molecule type" value="Genomic_DNA"/>
</dbReference>
<accession>A0A9X3CE69</accession>
<keyword evidence="2" id="KW-1185">Reference proteome</keyword>
<gene>
    <name evidence="1" type="ORF">MD483_09635</name>
</gene>
<organism evidence="1 2">
    <name type="scientific">Vibrio paucivorans</name>
    <dbReference type="NCBI Taxonomy" id="2829489"/>
    <lineage>
        <taxon>Bacteria</taxon>
        <taxon>Pseudomonadati</taxon>
        <taxon>Pseudomonadota</taxon>
        <taxon>Gammaproteobacteria</taxon>
        <taxon>Vibrionales</taxon>
        <taxon>Vibrionaceae</taxon>
        <taxon>Vibrio</taxon>
    </lineage>
</organism>
<comment type="caution">
    <text evidence="1">The sequence shown here is derived from an EMBL/GenBank/DDBJ whole genome shotgun (WGS) entry which is preliminary data.</text>
</comment>
<proteinExistence type="predicted"/>
<feature type="non-terminal residue" evidence="1">
    <location>
        <position position="1"/>
    </location>
</feature>